<dbReference type="EMBL" id="WOTB01000016">
    <property type="protein sequence ID" value="NHN85497.1"/>
    <property type="molecule type" value="Genomic_DNA"/>
</dbReference>
<dbReference type="RefSeq" id="WP_173583883.1">
    <property type="nucleotide sequence ID" value="NZ_WOTB01000016.1"/>
</dbReference>
<comment type="caution">
    <text evidence="1">The sequence shown here is derived from an EMBL/GenBank/DDBJ whole genome shotgun (WGS) entry which is preliminary data.</text>
</comment>
<reference evidence="1 2" key="1">
    <citation type="journal article" date="2020" name="Int. J. Syst. Evol. Microbiol.">
        <title>Novel acetic acid bacteria from cider fermentations: Acetobacter conturbans sp. nov. and Acetobacter fallax sp. nov.</title>
        <authorList>
            <person name="Sombolestani A.S."/>
            <person name="Cleenwerck I."/>
            <person name="Cnockaert M."/>
            <person name="Borremans W."/>
            <person name="Wieme A.D."/>
            <person name="De Vuyst L."/>
            <person name="Vandamme P."/>
        </authorList>
    </citation>
    <scope>NUCLEOTIDE SEQUENCE [LARGE SCALE GENOMIC DNA]</scope>
    <source>
        <strain evidence="1 2">LMG 30640</strain>
    </source>
</reference>
<dbReference type="Pfam" id="PF14350">
    <property type="entry name" value="Beta_protein"/>
    <property type="match status" value="1"/>
</dbReference>
<name>A0ABX0JRQ1_9PROT</name>
<sequence length="361" mass="41053">MILTKGMYVPALRWRLGEYQALNRLTNVAKDLIFPYITIPEVEFDFELWKPKKSIQEHVEPFPDRFKTKWGHRPAWITVHPEILEKPMDSGQDIFTYIFENLRAYETNAVPALPLDAPLAIIPVVRDIIAIDQLGVAIKVRMEDLMKPDARLRVETLCSKLGISLEETDLVIDLGSPNFEPYRAFAGAMTVALQRFGDLEIFRNFTIISTAIPETFKDVARGADQLVRHDWLFYQTLITTLPTHMRRPNYGDYAIVNPNFAPVDMRKIKASGKLVYTTPKTWEIRKGGAFRDHPEQMHDHCASIVASGDFSGSAFSSGDDYIYKCALRTKGHSNQTRWKEVAISHHIMQVLSDLATFGAGP</sequence>
<evidence type="ECO:0000313" key="1">
    <source>
        <dbReference type="EMBL" id="NHN85497.1"/>
    </source>
</evidence>
<dbReference type="Proteomes" id="UP000635278">
    <property type="component" value="Unassembled WGS sequence"/>
</dbReference>
<proteinExistence type="predicted"/>
<dbReference type="InterPro" id="IPR025683">
    <property type="entry name" value="Protein_beta"/>
</dbReference>
<gene>
    <name evidence="1" type="ORF">GOB93_12710</name>
</gene>
<organism evidence="1 2">
    <name type="scientific">Acetobacter musti</name>
    <dbReference type="NCBI Taxonomy" id="864732"/>
    <lineage>
        <taxon>Bacteria</taxon>
        <taxon>Pseudomonadati</taxon>
        <taxon>Pseudomonadota</taxon>
        <taxon>Alphaproteobacteria</taxon>
        <taxon>Acetobacterales</taxon>
        <taxon>Acetobacteraceae</taxon>
        <taxon>Acetobacter</taxon>
    </lineage>
</organism>
<evidence type="ECO:0000313" key="2">
    <source>
        <dbReference type="Proteomes" id="UP000635278"/>
    </source>
</evidence>
<evidence type="ECO:0008006" key="3">
    <source>
        <dbReference type="Google" id="ProtNLM"/>
    </source>
</evidence>
<keyword evidence="2" id="KW-1185">Reference proteome</keyword>
<accession>A0ABX0JRQ1</accession>
<protein>
    <recommendedName>
        <fullName evidence="3">T4 beta protein</fullName>
    </recommendedName>
</protein>